<name>A0A9P3PGN3_LYOSH</name>
<protein>
    <submittedName>
        <fullName evidence="2">Uncharacterized protein</fullName>
    </submittedName>
</protein>
<gene>
    <name evidence="2" type="ORF">LshimejAT787_0207110</name>
</gene>
<keyword evidence="1" id="KW-0812">Transmembrane</keyword>
<evidence type="ECO:0000313" key="3">
    <source>
        <dbReference type="Proteomes" id="UP001063166"/>
    </source>
</evidence>
<organism evidence="2 3">
    <name type="scientific">Lyophyllum shimeji</name>
    <name type="common">Hon-shimeji</name>
    <name type="synonym">Tricholoma shimeji</name>
    <dbReference type="NCBI Taxonomy" id="47721"/>
    <lineage>
        <taxon>Eukaryota</taxon>
        <taxon>Fungi</taxon>
        <taxon>Dikarya</taxon>
        <taxon>Basidiomycota</taxon>
        <taxon>Agaricomycotina</taxon>
        <taxon>Agaricomycetes</taxon>
        <taxon>Agaricomycetidae</taxon>
        <taxon>Agaricales</taxon>
        <taxon>Tricholomatineae</taxon>
        <taxon>Lyophyllaceae</taxon>
        <taxon>Lyophyllum</taxon>
    </lineage>
</organism>
<comment type="caution">
    <text evidence="2">The sequence shown here is derived from an EMBL/GenBank/DDBJ whole genome shotgun (WGS) entry which is preliminary data.</text>
</comment>
<dbReference type="EMBL" id="BRPK01000002">
    <property type="protein sequence ID" value="GLB35146.1"/>
    <property type="molecule type" value="Genomic_DNA"/>
</dbReference>
<dbReference type="AlphaFoldDB" id="A0A9P3PGN3"/>
<keyword evidence="1" id="KW-1133">Transmembrane helix</keyword>
<sequence>MSELPTSAGIRALNLLKWDLALGFGSSILATLWFASNLKQIIALFAWNVIATPVLGPGAALTGAALWREASLQGVASVAKSKNTLGIVAEGREGQIITGVRS</sequence>
<proteinExistence type="predicted"/>
<accession>A0A9P3PGN3</accession>
<feature type="transmembrane region" description="Helical" evidence="1">
    <location>
        <begin position="12"/>
        <end position="35"/>
    </location>
</feature>
<keyword evidence="1" id="KW-0472">Membrane</keyword>
<evidence type="ECO:0000256" key="1">
    <source>
        <dbReference type="SAM" id="Phobius"/>
    </source>
</evidence>
<keyword evidence="3" id="KW-1185">Reference proteome</keyword>
<dbReference type="Proteomes" id="UP001063166">
    <property type="component" value="Unassembled WGS sequence"/>
</dbReference>
<evidence type="ECO:0000313" key="2">
    <source>
        <dbReference type="EMBL" id="GLB35146.1"/>
    </source>
</evidence>
<reference evidence="2" key="1">
    <citation type="submission" date="2022-07" db="EMBL/GenBank/DDBJ databases">
        <title>The genome of Lyophyllum shimeji provides insight into the initial evolution of ectomycorrhizal fungal genome.</title>
        <authorList>
            <person name="Kobayashi Y."/>
            <person name="Shibata T."/>
            <person name="Hirakawa H."/>
            <person name="Shigenobu S."/>
            <person name="Nishiyama T."/>
            <person name="Yamada A."/>
            <person name="Hasebe M."/>
            <person name="Kawaguchi M."/>
        </authorList>
    </citation>
    <scope>NUCLEOTIDE SEQUENCE</scope>
    <source>
        <strain evidence="2">AT787</strain>
    </source>
</reference>
<dbReference type="OrthoDB" id="72269at2759"/>
<feature type="transmembrane region" description="Helical" evidence="1">
    <location>
        <begin position="41"/>
        <end position="67"/>
    </location>
</feature>